<evidence type="ECO:0000313" key="1">
    <source>
        <dbReference type="EMBL" id="QIC68411.1"/>
    </source>
</evidence>
<name>A0AAE7BXX4_9GAMM</name>
<sequence length="119" mass="13030">MAAEYPNEVGTIQYVFPQLKQVELDFVWTGTTDLTMNGAADSRKFGDKFPIYAVQGWSGHGVAQTVRIGKAIADDFNMLTGIQHQDILFGRVLAPVVTLMAKTAYDLSALVNLGKMVSF</sequence>
<evidence type="ECO:0000313" key="2">
    <source>
        <dbReference type="Proteomes" id="UP000503505"/>
    </source>
</evidence>
<dbReference type="EMBL" id="CP044463">
    <property type="protein sequence ID" value="QIC68411.1"/>
    <property type="molecule type" value="Genomic_DNA"/>
</dbReference>
<accession>A0AAE7BXX4</accession>
<dbReference type="AlphaFoldDB" id="A0AAE7BXX4"/>
<dbReference type="InterPro" id="IPR036188">
    <property type="entry name" value="FAD/NAD-bd_sf"/>
</dbReference>
<gene>
    <name evidence="1" type="ORF">FSC10_14055</name>
</gene>
<dbReference type="Gene3D" id="3.50.50.60">
    <property type="entry name" value="FAD/NAD(P)-binding domain"/>
    <property type="match status" value="1"/>
</dbReference>
<reference evidence="1 2" key="1">
    <citation type="submission" date="2019-09" db="EMBL/GenBank/DDBJ databases">
        <title>Non-baumannii Acinetobacter spp. carrying blaNDM-1 isolated in China.</title>
        <authorList>
            <person name="Cui C."/>
            <person name="Chen C."/>
            <person name="Sun J."/>
            <person name="Liu Y."/>
        </authorList>
    </citation>
    <scope>NUCLEOTIDE SEQUENCE [LARGE SCALE GENOMIC DNA]</scope>
    <source>
        <strain evidence="1 2">HZE23-1</strain>
    </source>
</reference>
<protein>
    <submittedName>
        <fullName evidence="1">FAD-binding oxidoreductase</fullName>
    </submittedName>
</protein>
<proteinExistence type="predicted"/>
<dbReference type="Gene3D" id="3.30.9.10">
    <property type="entry name" value="D-Amino Acid Oxidase, subunit A, domain 2"/>
    <property type="match status" value="1"/>
</dbReference>
<dbReference type="Proteomes" id="UP000503505">
    <property type="component" value="Chromosome"/>
</dbReference>
<organism evidence="1 2">
    <name type="scientific">Acinetobacter schindleri</name>
    <dbReference type="NCBI Taxonomy" id="108981"/>
    <lineage>
        <taxon>Bacteria</taxon>
        <taxon>Pseudomonadati</taxon>
        <taxon>Pseudomonadota</taxon>
        <taxon>Gammaproteobacteria</taxon>
        <taxon>Moraxellales</taxon>
        <taxon>Moraxellaceae</taxon>
        <taxon>Acinetobacter</taxon>
    </lineage>
</organism>